<protein>
    <submittedName>
        <fullName evidence="1">Unannotated protein</fullName>
    </submittedName>
</protein>
<name>A0A6J7NVQ6_9ZZZZ</name>
<dbReference type="AlphaFoldDB" id="A0A6J7NVQ6"/>
<sequence length="84" mass="9125">MLHLHDIARDAARTASTSGSPIISAQDFAQSLGTTATVVISPDQQFVSVTVHKTFQPTSIKAWFSPLPLRATVTMMLEPQMVLE</sequence>
<gene>
    <name evidence="1" type="ORF">UFOPK4057_00051</name>
</gene>
<proteinExistence type="predicted"/>
<organism evidence="1">
    <name type="scientific">freshwater metagenome</name>
    <dbReference type="NCBI Taxonomy" id="449393"/>
    <lineage>
        <taxon>unclassified sequences</taxon>
        <taxon>metagenomes</taxon>
        <taxon>ecological metagenomes</taxon>
    </lineage>
</organism>
<evidence type="ECO:0000313" key="1">
    <source>
        <dbReference type="EMBL" id="CAB4996355.1"/>
    </source>
</evidence>
<accession>A0A6J7NVQ6</accession>
<reference evidence="1" key="1">
    <citation type="submission" date="2020-05" db="EMBL/GenBank/DDBJ databases">
        <authorList>
            <person name="Chiriac C."/>
            <person name="Salcher M."/>
            <person name="Ghai R."/>
            <person name="Kavagutti S V."/>
        </authorList>
    </citation>
    <scope>NUCLEOTIDE SEQUENCE</scope>
</reference>
<dbReference type="EMBL" id="CAFBPC010000005">
    <property type="protein sequence ID" value="CAB4996355.1"/>
    <property type="molecule type" value="Genomic_DNA"/>
</dbReference>